<dbReference type="EMBL" id="KV744943">
    <property type="protein sequence ID" value="OCK80832.1"/>
    <property type="molecule type" value="Genomic_DNA"/>
</dbReference>
<proteinExistence type="predicted"/>
<protein>
    <submittedName>
        <fullName evidence="1">Uncharacterized protein</fullName>
    </submittedName>
</protein>
<reference evidence="1 2" key="1">
    <citation type="journal article" date="2016" name="Nat. Commun.">
        <title>Ectomycorrhizal ecology is imprinted in the genome of the dominant symbiotic fungus Cenococcum geophilum.</title>
        <authorList>
            <consortium name="DOE Joint Genome Institute"/>
            <person name="Peter M."/>
            <person name="Kohler A."/>
            <person name="Ohm R.A."/>
            <person name="Kuo A."/>
            <person name="Krutzmann J."/>
            <person name="Morin E."/>
            <person name="Arend M."/>
            <person name="Barry K.W."/>
            <person name="Binder M."/>
            <person name="Choi C."/>
            <person name="Clum A."/>
            <person name="Copeland A."/>
            <person name="Grisel N."/>
            <person name="Haridas S."/>
            <person name="Kipfer T."/>
            <person name="LaButti K."/>
            <person name="Lindquist E."/>
            <person name="Lipzen A."/>
            <person name="Maire R."/>
            <person name="Meier B."/>
            <person name="Mihaltcheva S."/>
            <person name="Molinier V."/>
            <person name="Murat C."/>
            <person name="Poggeler S."/>
            <person name="Quandt C.A."/>
            <person name="Sperisen C."/>
            <person name="Tritt A."/>
            <person name="Tisserant E."/>
            <person name="Crous P.W."/>
            <person name="Henrissat B."/>
            <person name="Nehls U."/>
            <person name="Egli S."/>
            <person name="Spatafora J.W."/>
            <person name="Grigoriev I.V."/>
            <person name="Martin F.M."/>
        </authorList>
    </citation>
    <scope>NUCLEOTIDE SEQUENCE [LARGE SCALE GENOMIC DNA]</scope>
    <source>
        <strain evidence="1 2">CBS 459.81</strain>
    </source>
</reference>
<evidence type="ECO:0000313" key="2">
    <source>
        <dbReference type="Proteomes" id="UP000250266"/>
    </source>
</evidence>
<feature type="non-terminal residue" evidence="1">
    <location>
        <position position="1"/>
    </location>
</feature>
<dbReference type="SUPFAM" id="SSF56112">
    <property type="entry name" value="Protein kinase-like (PK-like)"/>
    <property type="match status" value="1"/>
</dbReference>
<organism evidence="1 2">
    <name type="scientific">Lepidopterella palustris CBS 459.81</name>
    <dbReference type="NCBI Taxonomy" id="1314670"/>
    <lineage>
        <taxon>Eukaryota</taxon>
        <taxon>Fungi</taxon>
        <taxon>Dikarya</taxon>
        <taxon>Ascomycota</taxon>
        <taxon>Pezizomycotina</taxon>
        <taxon>Dothideomycetes</taxon>
        <taxon>Pleosporomycetidae</taxon>
        <taxon>Mytilinidiales</taxon>
        <taxon>Argynnaceae</taxon>
        <taxon>Lepidopterella</taxon>
    </lineage>
</organism>
<accession>A0A8E2EBE0</accession>
<name>A0A8E2EBE0_9PEZI</name>
<dbReference type="Proteomes" id="UP000250266">
    <property type="component" value="Unassembled WGS sequence"/>
</dbReference>
<dbReference type="AlphaFoldDB" id="A0A8E2EBE0"/>
<evidence type="ECO:0000313" key="1">
    <source>
        <dbReference type="EMBL" id="OCK80832.1"/>
    </source>
</evidence>
<keyword evidence="2" id="KW-1185">Reference proteome</keyword>
<sequence length="70" mass="8368">SMNVLVKGDNIEGIIDQDTAGWCPKYWEYATAYDVITYNEFWKDKIGKFLEEYPEAVEMEQLRQKYFQAF</sequence>
<gene>
    <name evidence="1" type="ORF">K432DRAFT_296821</name>
</gene>
<dbReference type="InterPro" id="IPR011009">
    <property type="entry name" value="Kinase-like_dom_sf"/>
</dbReference>
<dbReference type="OrthoDB" id="8300194at2759"/>
<dbReference type="Gene3D" id="3.90.1200.10">
    <property type="match status" value="1"/>
</dbReference>